<organism evidence="1">
    <name type="scientific">Sesamum radiatum</name>
    <name type="common">Black benniseed</name>
    <dbReference type="NCBI Taxonomy" id="300843"/>
    <lineage>
        <taxon>Eukaryota</taxon>
        <taxon>Viridiplantae</taxon>
        <taxon>Streptophyta</taxon>
        <taxon>Embryophyta</taxon>
        <taxon>Tracheophyta</taxon>
        <taxon>Spermatophyta</taxon>
        <taxon>Magnoliopsida</taxon>
        <taxon>eudicotyledons</taxon>
        <taxon>Gunneridae</taxon>
        <taxon>Pentapetalae</taxon>
        <taxon>asterids</taxon>
        <taxon>lamiids</taxon>
        <taxon>Lamiales</taxon>
        <taxon>Pedaliaceae</taxon>
        <taxon>Sesamum</taxon>
    </lineage>
</organism>
<comment type="caution">
    <text evidence="1">The sequence shown here is derived from an EMBL/GenBank/DDBJ whole genome shotgun (WGS) entry which is preliminary data.</text>
</comment>
<evidence type="ECO:0000313" key="1">
    <source>
        <dbReference type="EMBL" id="KAL0320104.1"/>
    </source>
</evidence>
<proteinExistence type="predicted"/>
<accession>A0AAW2LLR0</accession>
<protein>
    <submittedName>
        <fullName evidence="1">Uncharacterized protein</fullName>
    </submittedName>
</protein>
<gene>
    <name evidence="1" type="ORF">Sradi_5271900</name>
</gene>
<reference evidence="1" key="1">
    <citation type="submission" date="2020-06" db="EMBL/GenBank/DDBJ databases">
        <authorList>
            <person name="Li T."/>
            <person name="Hu X."/>
            <person name="Zhang T."/>
            <person name="Song X."/>
            <person name="Zhang H."/>
            <person name="Dai N."/>
            <person name="Sheng W."/>
            <person name="Hou X."/>
            <person name="Wei L."/>
        </authorList>
    </citation>
    <scope>NUCLEOTIDE SEQUENCE</scope>
    <source>
        <strain evidence="1">G02</strain>
        <tissue evidence="1">Leaf</tissue>
    </source>
</reference>
<dbReference type="AlphaFoldDB" id="A0AAW2LLR0"/>
<name>A0AAW2LLR0_SESRA</name>
<reference evidence="1" key="2">
    <citation type="journal article" date="2024" name="Plant">
        <title>Genomic evolution and insights into agronomic trait innovations of Sesamum species.</title>
        <authorList>
            <person name="Miao H."/>
            <person name="Wang L."/>
            <person name="Qu L."/>
            <person name="Liu H."/>
            <person name="Sun Y."/>
            <person name="Le M."/>
            <person name="Wang Q."/>
            <person name="Wei S."/>
            <person name="Zheng Y."/>
            <person name="Lin W."/>
            <person name="Duan Y."/>
            <person name="Cao H."/>
            <person name="Xiong S."/>
            <person name="Wang X."/>
            <person name="Wei L."/>
            <person name="Li C."/>
            <person name="Ma Q."/>
            <person name="Ju M."/>
            <person name="Zhao R."/>
            <person name="Li G."/>
            <person name="Mu C."/>
            <person name="Tian Q."/>
            <person name="Mei H."/>
            <person name="Zhang T."/>
            <person name="Gao T."/>
            <person name="Zhang H."/>
        </authorList>
    </citation>
    <scope>NUCLEOTIDE SEQUENCE</scope>
    <source>
        <strain evidence="1">G02</strain>
    </source>
</reference>
<sequence>MVAVSPESDDDLVQAVLESAATGLEPCTLRACLGSCSLNSLVILEGDAFRIGSRISFHSAVEATKELLISV</sequence>
<dbReference type="EMBL" id="JACGWJ010000024">
    <property type="protein sequence ID" value="KAL0320104.1"/>
    <property type="molecule type" value="Genomic_DNA"/>
</dbReference>